<keyword evidence="3" id="KW-1185">Reference proteome</keyword>
<feature type="region of interest" description="Disordered" evidence="1">
    <location>
        <begin position="1"/>
        <end position="29"/>
    </location>
</feature>
<reference evidence="2 3" key="2">
    <citation type="journal article" date="2007" name="PLoS Biol.">
        <title>Principles of genome evolution in the Drosophila melanogaster species group.</title>
        <authorList>
            <person name="Ranz J.M."/>
            <person name="Maurin D."/>
            <person name="Chan Y.S."/>
            <person name="von Grotthuss M."/>
            <person name="Hillier L.W."/>
            <person name="Roote J."/>
            <person name="Ashburner M."/>
            <person name="Bergman C.M."/>
        </authorList>
    </citation>
    <scope>NUCLEOTIDE SEQUENCE [LARGE SCALE GENOMIC DNA]</scope>
    <source>
        <strain evidence="3">Tai18E2 / Tucson 14021-0261.01</strain>
    </source>
</reference>
<proteinExistence type="predicted"/>
<organism evidence="2 3">
    <name type="scientific">Drosophila yakuba</name>
    <name type="common">Fruit fly</name>
    <dbReference type="NCBI Taxonomy" id="7245"/>
    <lineage>
        <taxon>Eukaryota</taxon>
        <taxon>Metazoa</taxon>
        <taxon>Ecdysozoa</taxon>
        <taxon>Arthropoda</taxon>
        <taxon>Hexapoda</taxon>
        <taxon>Insecta</taxon>
        <taxon>Pterygota</taxon>
        <taxon>Neoptera</taxon>
        <taxon>Endopterygota</taxon>
        <taxon>Diptera</taxon>
        <taxon>Brachycera</taxon>
        <taxon>Muscomorpha</taxon>
        <taxon>Ephydroidea</taxon>
        <taxon>Drosophilidae</taxon>
        <taxon>Drosophila</taxon>
        <taxon>Sophophora</taxon>
    </lineage>
</organism>
<sequence>MSRMTASDSTLTDSSSGFTARSLRRPHRSHQCPLIAWRTGPVTDEIRELVDARNLKNEQMLMDRILNTKLERDKLPEDTPLPIYLAHREPRNPSPPSRWDKNRSKTPKKYRKLISMLEA</sequence>
<dbReference type="Proteomes" id="UP000002282">
    <property type="component" value="Chromosome 3L"/>
</dbReference>
<evidence type="ECO:0000313" key="2">
    <source>
        <dbReference type="EMBL" id="EDW93633.2"/>
    </source>
</evidence>
<dbReference type="EMBL" id="CM000159">
    <property type="protein sequence ID" value="EDW93633.2"/>
    <property type="molecule type" value="Genomic_DNA"/>
</dbReference>
<dbReference type="KEGG" id="dya:Dyak_GE21555"/>
<name>B4PJN4_DROYA</name>
<evidence type="ECO:0000256" key="1">
    <source>
        <dbReference type="SAM" id="MobiDB-lite"/>
    </source>
</evidence>
<dbReference type="AlphaFoldDB" id="B4PJN4"/>
<dbReference type="OrthoDB" id="7861854at2759"/>
<gene>
    <name evidence="2" type="primary">Dyak\GE21555</name>
    <name evidence="2" type="synonym">dyak_GLEANR_5308</name>
    <name evidence="2" type="synonym">GE21555</name>
    <name evidence="2" type="ORF">Dyak_GE21555</name>
</gene>
<feature type="non-terminal residue" evidence="2">
    <location>
        <position position="119"/>
    </location>
</feature>
<protein>
    <submittedName>
        <fullName evidence="2">Uncharacterized protein</fullName>
    </submittedName>
</protein>
<dbReference type="HOGENOM" id="CLU_2225895_0_0_1"/>
<reference evidence="2 3" key="1">
    <citation type="journal article" date="2007" name="Nature">
        <title>Evolution of genes and genomes on the Drosophila phylogeny.</title>
        <authorList>
            <consortium name="Drosophila 12 Genomes Consortium"/>
            <person name="Clark A.G."/>
            <person name="Eisen M.B."/>
            <person name="Smith D.R."/>
            <person name="Bergman C.M."/>
            <person name="Oliver B."/>
            <person name="Markow T.A."/>
            <person name="Kaufman T.C."/>
            <person name="Kellis M."/>
            <person name="Gelbart W."/>
            <person name="Iyer V.N."/>
            <person name="Pollard D.A."/>
            <person name="Sackton T.B."/>
            <person name="Larracuente A.M."/>
            <person name="Singh N.D."/>
            <person name="Abad J.P."/>
            <person name="Abt D.N."/>
            <person name="Adryan B."/>
            <person name="Aguade M."/>
            <person name="Akashi H."/>
            <person name="Anderson W.W."/>
            <person name="Aquadro C.F."/>
            <person name="Ardell D.H."/>
            <person name="Arguello R."/>
            <person name="Artieri C.G."/>
            <person name="Barbash D.A."/>
            <person name="Barker D."/>
            <person name="Barsanti P."/>
            <person name="Batterham P."/>
            <person name="Batzoglou S."/>
            <person name="Begun D."/>
            <person name="Bhutkar A."/>
            <person name="Blanco E."/>
            <person name="Bosak S.A."/>
            <person name="Bradley R.K."/>
            <person name="Brand A.D."/>
            <person name="Brent M.R."/>
            <person name="Brooks A.N."/>
            <person name="Brown R.H."/>
            <person name="Butlin R.K."/>
            <person name="Caggese C."/>
            <person name="Calvi B.R."/>
            <person name="Bernardo de Carvalho A."/>
            <person name="Caspi A."/>
            <person name="Castrezana S."/>
            <person name="Celniker S.E."/>
            <person name="Chang J.L."/>
            <person name="Chapple C."/>
            <person name="Chatterji S."/>
            <person name="Chinwalla A."/>
            <person name="Civetta A."/>
            <person name="Clifton S.W."/>
            <person name="Comeron J.M."/>
            <person name="Costello J.C."/>
            <person name="Coyne J.A."/>
            <person name="Daub J."/>
            <person name="David R.G."/>
            <person name="Delcher A.L."/>
            <person name="Delehaunty K."/>
            <person name="Do C.B."/>
            <person name="Ebling H."/>
            <person name="Edwards K."/>
            <person name="Eickbush T."/>
            <person name="Evans J.D."/>
            <person name="Filipski A."/>
            <person name="Findeiss S."/>
            <person name="Freyhult E."/>
            <person name="Fulton L."/>
            <person name="Fulton R."/>
            <person name="Garcia A.C."/>
            <person name="Gardiner A."/>
            <person name="Garfield D.A."/>
            <person name="Garvin B.E."/>
            <person name="Gibson G."/>
            <person name="Gilbert D."/>
            <person name="Gnerre S."/>
            <person name="Godfrey J."/>
            <person name="Good R."/>
            <person name="Gotea V."/>
            <person name="Gravely B."/>
            <person name="Greenberg A.J."/>
            <person name="Griffiths-Jones S."/>
            <person name="Gross S."/>
            <person name="Guigo R."/>
            <person name="Gustafson E.A."/>
            <person name="Haerty W."/>
            <person name="Hahn M.W."/>
            <person name="Halligan D.L."/>
            <person name="Halpern A.L."/>
            <person name="Halter G.M."/>
            <person name="Han M.V."/>
            <person name="Heger A."/>
            <person name="Hillier L."/>
            <person name="Hinrichs A.S."/>
            <person name="Holmes I."/>
            <person name="Hoskins R.A."/>
            <person name="Hubisz M.J."/>
            <person name="Hultmark D."/>
            <person name="Huntley M.A."/>
            <person name="Jaffe D.B."/>
            <person name="Jagadeeshan S."/>
            <person name="Jeck W.R."/>
            <person name="Johnson J."/>
            <person name="Jones C.D."/>
            <person name="Jordan W.C."/>
            <person name="Karpen G.H."/>
            <person name="Kataoka E."/>
            <person name="Keightley P.D."/>
            <person name="Kheradpour P."/>
            <person name="Kirkness E.F."/>
            <person name="Koerich L.B."/>
            <person name="Kristiansen K."/>
            <person name="Kudrna D."/>
            <person name="Kulathinal R.J."/>
            <person name="Kumar S."/>
            <person name="Kwok R."/>
            <person name="Lander E."/>
            <person name="Langley C.H."/>
            <person name="Lapoint R."/>
            <person name="Lazzaro B.P."/>
            <person name="Lee S.J."/>
            <person name="Levesque L."/>
            <person name="Li R."/>
            <person name="Lin C.F."/>
            <person name="Lin M.F."/>
            <person name="Lindblad-Toh K."/>
            <person name="Llopart A."/>
            <person name="Long M."/>
            <person name="Low L."/>
            <person name="Lozovsky E."/>
            <person name="Lu J."/>
            <person name="Luo M."/>
            <person name="Machado C.A."/>
            <person name="Makalowski W."/>
            <person name="Marzo M."/>
            <person name="Matsuda M."/>
            <person name="Matzkin L."/>
            <person name="McAllister B."/>
            <person name="McBride C.S."/>
            <person name="McKernan B."/>
            <person name="McKernan K."/>
            <person name="Mendez-Lago M."/>
            <person name="Minx P."/>
            <person name="Mollenhauer M.U."/>
            <person name="Montooth K."/>
            <person name="Mount S.M."/>
            <person name="Mu X."/>
            <person name="Myers E."/>
            <person name="Negre B."/>
            <person name="Newfeld S."/>
            <person name="Nielsen R."/>
            <person name="Noor M.A."/>
            <person name="O'Grady P."/>
            <person name="Pachter L."/>
            <person name="Papaceit M."/>
            <person name="Parisi M.J."/>
            <person name="Parisi M."/>
            <person name="Parts L."/>
            <person name="Pedersen J.S."/>
            <person name="Pesole G."/>
            <person name="Phillippy A.M."/>
            <person name="Ponting C.P."/>
            <person name="Pop M."/>
            <person name="Porcelli D."/>
            <person name="Powell J.R."/>
            <person name="Prohaska S."/>
            <person name="Pruitt K."/>
            <person name="Puig M."/>
            <person name="Quesneville H."/>
            <person name="Ram K.R."/>
            <person name="Rand D."/>
            <person name="Rasmussen M.D."/>
            <person name="Reed L.K."/>
            <person name="Reenan R."/>
            <person name="Reily A."/>
            <person name="Remington K.A."/>
            <person name="Rieger T.T."/>
            <person name="Ritchie M.G."/>
            <person name="Robin C."/>
            <person name="Rogers Y.H."/>
            <person name="Rohde C."/>
            <person name="Rozas J."/>
            <person name="Rubenfield M.J."/>
            <person name="Ruiz A."/>
            <person name="Russo S."/>
            <person name="Salzberg S.L."/>
            <person name="Sanchez-Gracia A."/>
            <person name="Saranga D.J."/>
            <person name="Sato H."/>
            <person name="Schaeffer S.W."/>
            <person name="Schatz M.C."/>
            <person name="Schlenke T."/>
            <person name="Schwartz R."/>
            <person name="Segarra C."/>
            <person name="Singh R.S."/>
            <person name="Sirot L."/>
            <person name="Sirota M."/>
            <person name="Sisneros N.B."/>
            <person name="Smith C.D."/>
            <person name="Smith T.F."/>
            <person name="Spieth J."/>
            <person name="Stage D.E."/>
            <person name="Stark A."/>
            <person name="Stephan W."/>
            <person name="Strausberg R.L."/>
            <person name="Strempel S."/>
            <person name="Sturgill D."/>
            <person name="Sutton G."/>
            <person name="Sutton G.G."/>
            <person name="Tao W."/>
            <person name="Teichmann S."/>
            <person name="Tobari Y.N."/>
            <person name="Tomimura Y."/>
            <person name="Tsolas J.M."/>
            <person name="Valente V.L."/>
            <person name="Venter E."/>
            <person name="Venter J.C."/>
            <person name="Vicario S."/>
            <person name="Vieira F.G."/>
            <person name="Vilella A.J."/>
            <person name="Villasante A."/>
            <person name="Walenz B."/>
            <person name="Wang J."/>
            <person name="Wasserman M."/>
            <person name="Watts T."/>
            <person name="Wilson D."/>
            <person name="Wilson R.K."/>
            <person name="Wing R.A."/>
            <person name="Wolfner M.F."/>
            <person name="Wong A."/>
            <person name="Wong G.K."/>
            <person name="Wu C.I."/>
            <person name="Wu G."/>
            <person name="Yamamoto D."/>
            <person name="Yang H.P."/>
            <person name="Yang S.P."/>
            <person name="Yorke J.A."/>
            <person name="Yoshida K."/>
            <person name="Zdobnov E."/>
            <person name="Zhang P."/>
            <person name="Zhang Y."/>
            <person name="Zimin A.V."/>
            <person name="Baldwin J."/>
            <person name="Abdouelleil A."/>
            <person name="Abdulkadir J."/>
            <person name="Abebe A."/>
            <person name="Abera B."/>
            <person name="Abreu J."/>
            <person name="Acer S.C."/>
            <person name="Aftuck L."/>
            <person name="Alexander A."/>
            <person name="An P."/>
            <person name="Anderson E."/>
            <person name="Anderson S."/>
            <person name="Arachi H."/>
            <person name="Azer M."/>
            <person name="Bachantsang P."/>
            <person name="Barry A."/>
            <person name="Bayul T."/>
            <person name="Berlin A."/>
            <person name="Bessette D."/>
            <person name="Bloom T."/>
            <person name="Blye J."/>
            <person name="Boguslavskiy L."/>
            <person name="Bonnet C."/>
            <person name="Boukhgalter B."/>
            <person name="Bourzgui I."/>
            <person name="Brown A."/>
            <person name="Cahill P."/>
            <person name="Channer S."/>
            <person name="Cheshatsang Y."/>
            <person name="Chuda L."/>
            <person name="Citroen M."/>
            <person name="Collymore A."/>
            <person name="Cooke P."/>
            <person name="Costello M."/>
            <person name="D'Aco K."/>
            <person name="Daza R."/>
            <person name="De Haan G."/>
            <person name="DeGray S."/>
            <person name="DeMaso C."/>
            <person name="Dhargay N."/>
            <person name="Dooley K."/>
            <person name="Dooley E."/>
            <person name="Doricent M."/>
            <person name="Dorje P."/>
            <person name="Dorjee K."/>
            <person name="Dupes A."/>
            <person name="Elong R."/>
            <person name="Falk J."/>
            <person name="Farina A."/>
            <person name="Faro S."/>
            <person name="Ferguson D."/>
            <person name="Fisher S."/>
            <person name="Foley C.D."/>
            <person name="Franke A."/>
            <person name="Friedrich D."/>
            <person name="Gadbois L."/>
            <person name="Gearin G."/>
            <person name="Gearin C.R."/>
            <person name="Giannoukos G."/>
            <person name="Goode T."/>
            <person name="Graham J."/>
            <person name="Grandbois E."/>
            <person name="Grewal S."/>
            <person name="Gyaltsen K."/>
            <person name="Hafez N."/>
            <person name="Hagos B."/>
            <person name="Hall J."/>
            <person name="Henson C."/>
            <person name="Hollinger A."/>
            <person name="Honan T."/>
            <person name="Huard M.D."/>
            <person name="Hughes L."/>
            <person name="Hurhula B."/>
            <person name="Husby M.E."/>
            <person name="Kamat A."/>
            <person name="Kanga B."/>
            <person name="Kashin S."/>
            <person name="Khazanovich D."/>
            <person name="Kisner P."/>
            <person name="Lance K."/>
            <person name="Lara M."/>
            <person name="Lee W."/>
            <person name="Lennon N."/>
            <person name="Letendre F."/>
            <person name="LeVine R."/>
            <person name="Lipovsky A."/>
            <person name="Liu X."/>
            <person name="Liu J."/>
            <person name="Liu S."/>
            <person name="Lokyitsang T."/>
            <person name="Lokyitsang Y."/>
            <person name="Lubonja R."/>
            <person name="Lui A."/>
            <person name="MacDonald P."/>
            <person name="Magnisalis V."/>
            <person name="Maru K."/>
            <person name="Matthews C."/>
            <person name="McCusker W."/>
            <person name="McDonough S."/>
            <person name="Mehta T."/>
            <person name="Meldrim J."/>
            <person name="Meneus L."/>
            <person name="Mihai O."/>
            <person name="Mihalev A."/>
            <person name="Mihova T."/>
            <person name="Mittelman R."/>
            <person name="Mlenga V."/>
            <person name="Montmayeur A."/>
            <person name="Mulrain L."/>
            <person name="Navidi A."/>
            <person name="Naylor J."/>
            <person name="Negash T."/>
            <person name="Nguyen T."/>
            <person name="Nguyen N."/>
            <person name="Nicol R."/>
            <person name="Norbu C."/>
            <person name="Norbu N."/>
            <person name="Novod N."/>
            <person name="O'Neill B."/>
            <person name="Osman S."/>
            <person name="Markiewicz E."/>
            <person name="Oyono O.L."/>
            <person name="Patti C."/>
            <person name="Phunkhang P."/>
            <person name="Pierre F."/>
            <person name="Priest M."/>
            <person name="Raghuraman S."/>
            <person name="Rege F."/>
            <person name="Reyes R."/>
            <person name="Rise C."/>
            <person name="Rogov P."/>
            <person name="Ross K."/>
            <person name="Ryan E."/>
            <person name="Settipalli S."/>
            <person name="Shea T."/>
            <person name="Sherpa N."/>
            <person name="Shi L."/>
            <person name="Shih D."/>
            <person name="Sparrow T."/>
            <person name="Spaulding J."/>
            <person name="Stalker J."/>
            <person name="Stange-Thomann N."/>
            <person name="Stavropoulos S."/>
            <person name="Stone C."/>
            <person name="Strader C."/>
            <person name="Tesfaye S."/>
            <person name="Thomson T."/>
            <person name="Thoulutsang Y."/>
            <person name="Thoulutsang D."/>
            <person name="Topham K."/>
            <person name="Topping I."/>
            <person name="Tsamla T."/>
            <person name="Vassiliev H."/>
            <person name="Vo A."/>
            <person name="Wangchuk T."/>
            <person name="Wangdi T."/>
            <person name="Weiand M."/>
            <person name="Wilkinson J."/>
            <person name="Wilson A."/>
            <person name="Yadav S."/>
            <person name="Young G."/>
            <person name="Yu Q."/>
            <person name="Zembek L."/>
            <person name="Zhong D."/>
            <person name="Zimmer A."/>
            <person name="Zwirko Z."/>
            <person name="Jaffe D.B."/>
            <person name="Alvarez P."/>
            <person name="Brockman W."/>
            <person name="Butler J."/>
            <person name="Chin C."/>
            <person name="Gnerre S."/>
            <person name="Grabherr M."/>
            <person name="Kleber M."/>
            <person name="Mauceli E."/>
            <person name="MacCallum I."/>
        </authorList>
    </citation>
    <scope>NUCLEOTIDE SEQUENCE [LARGE SCALE GENOMIC DNA]</scope>
    <source>
        <strain evidence="3">Tai18E2 / Tucson 14021-0261.01</strain>
    </source>
</reference>
<feature type="compositionally biased region" description="Low complexity" evidence="1">
    <location>
        <begin position="7"/>
        <end position="16"/>
    </location>
</feature>
<evidence type="ECO:0000313" key="3">
    <source>
        <dbReference type="Proteomes" id="UP000002282"/>
    </source>
</evidence>
<feature type="region of interest" description="Disordered" evidence="1">
    <location>
        <begin position="77"/>
        <end position="111"/>
    </location>
</feature>
<accession>B4PJN4</accession>